<dbReference type="InterPro" id="IPR017584">
    <property type="entry name" value="Pyridine_nucleo_diS_OxRdtase_N"/>
</dbReference>
<dbReference type="AlphaFoldDB" id="A0A975NY41"/>
<dbReference type="Pfam" id="PF07992">
    <property type="entry name" value="Pyr_redox_2"/>
    <property type="match status" value="1"/>
</dbReference>
<evidence type="ECO:0000259" key="5">
    <source>
        <dbReference type="Pfam" id="PF07992"/>
    </source>
</evidence>
<evidence type="ECO:0000256" key="3">
    <source>
        <dbReference type="ARBA" id="ARBA00022827"/>
    </source>
</evidence>
<name>A0A975NY41_9BRAD</name>
<dbReference type="PANTHER" id="PTHR42913">
    <property type="entry name" value="APOPTOSIS-INDUCING FACTOR 1"/>
    <property type="match status" value="1"/>
</dbReference>
<dbReference type="InterPro" id="IPR051169">
    <property type="entry name" value="NADH-Q_oxidoreductase"/>
</dbReference>
<sequence>MNFEAKPHETTRHIVLVGAGHAHVEALRRFRLRPEPSVRITLVTRDPETPYSGMVPGYVAGHYARSDTNIRADRLVDFAGCTALFADAVGLDAGGRRVLLENGRSVSGDLISVDVGAVTDTSDAPRNNGLLVSVKPMDEFEKFWPMVEQRMKSESGIQIAVVGAGAAGVELALAIRYRLDQMNAGTDKRAGVVLVERDARILKGFPDTVLNRLTRILSRKGIEIQTNFRAFDDERAPGRFGILIWAAGVSPASWLASSGLAFDADGFIAVNRHLQSISHPAVFAAGDAAGMVETPRSKSGVMAVRQGPVLAENLLRSVRGLPLKSFSPQKEWLSLISTGERYAVASRGRWSAEGRWVWYWKNWLDRRFMDRFSV</sequence>
<evidence type="ECO:0000313" key="6">
    <source>
        <dbReference type="EMBL" id="QWG22159.1"/>
    </source>
</evidence>
<evidence type="ECO:0000256" key="1">
    <source>
        <dbReference type="ARBA" id="ARBA00001974"/>
    </source>
</evidence>
<dbReference type="PANTHER" id="PTHR42913:SF9">
    <property type="entry name" value="SLR1591 PROTEIN"/>
    <property type="match status" value="1"/>
</dbReference>
<comment type="cofactor">
    <cofactor evidence="1">
        <name>FAD</name>
        <dbReference type="ChEBI" id="CHEBI:57692"/>
    </cofactor>
</comment>
<dbReference type="GO" id="GO:0003955">
    <property type="term" value="F:NAD(P)H dehydrogenase (quinone) activity"/>
    <property type="evidence" value="ECO:0007669"/>
    <property type="project" value="TreeGrafter"/>
</dbReference>
<dbReference type="RefSeq" id="WP_215602928.1">
    <property type="nucleotide sequence ID" value="NZ_CP076136.1"/>
</dbReference>
<evidence type="ECO:0000256" key="2">
    <source>
        <dbReference type="ARBA" id="ARBA00022630"/>
    </source>
</evidence>
<evidence type="ECO:0000313" key="7">
    <source>
        <dbReference type="Proteomes" id="UP000676951"/>
    </source>
</evidence>
<accession>A0A975NY41</accession>
<reference evidence="6 7" key="1">
    <citation type="submission" date="2021-06" db="EMBL/GenBank/DDBJ databases">
        <title>Bradyrhizobium sp. S2-11-4 Genome sequencing.</title>
        <authorList>
            <person name="Jin L."/>
        </authorList>
    </citation>
    <scope>NUCLEOTIDE SEQUENCE [LARGE SCALE GENOMIC DNA]</scope>
    <source>
        <strain evidence="6 7">S2-11-4</strain>
    </source>
</reference>
<gene>
    <name evidence="6" type="ORF">KMZ93_19550</name>
</gene>
<protein>
    <submittedName>
        <fullName evidence="6">FAD-dependent oxidoreductase</fullName>
    </submittedName>
</protein>
<dbReference type="SUPFAM" id="SSF51905">
    <property type="entry name" value="FAD/NAD(P)-binding domain"/>
    <property type="match status" value="2"/>
</dbReference>
<feature type="domain" description="FAD/NAD(P)-binding" evidence="5">
    <location>
        <begin position="13"/>
        <end position="307"/>
    </location>
</feature>
<dbReference type="NCBIfam" id="TIGR03169">
    <property type="entry name" value="Nterm_to_SelD"/>
    <property type="match status" value="1"/>
</dbReference>
<dbReference type="InterPro" id="IPR023753">
    <property type="entry name" value="FAD/NAD-binding_dom"/>
</dbReference>
<keyword evidence="4" id="KW-0560">Oxidoreductase</keyword>
<evidence type="ECO:0000256" key="4">
    <source>
        <dbReference type="ARBA" id="ARBA00023002"/>
    </source>
</evidence>
<dbReference type="PRINTS" id="PR00368">
    <property type="entry name" value="FADPNR"/>
</dbReference>
<dbReference type="Gene3D" id="3.50.50.100">
    <property type="match status" value="1"/>
</dbReference>
<organism evidence="6 7">
    <name type="scientific">Bradyrhizobium sediminis</name>
    <dbReference type="NCBI Taxonomy" id="2840469"/>
    <lineage>
        <taxon>Bacteria</taxon>
        <taxon>Pseudomonadati</taxon>
        <taxon>Pseudomonadota</taxon>
        <taxon>Alphaproteobacteria</taxon>
        <taxon>Hyphomicrobiales</taxon>
        <taxon>Nitrobacteraceae</taxon>
        <taxon>Bradyrhizobium</taxon>
    </lineage>
</organism>
<keyword evidence="2" id="KW-0285">Flavoprotein</keyword>
<dbReference type="EMBL" id="CP076136">
    <property type="protein sequence ID" value="QWG22159.1"/>
    <property type="molecule type" value="Genomic_DNA"/>
</dbReference>
<proteinExistence type="predicted"/>
<dbReference type="InterPro" id="IPR036188">
    <property type="entry name" value="FAD/NAD-bd_sf"/>
</dbReference>
<keyword evidence="3" id="KW-0274">FAD</keyword>
<keyword evidence="7" id="KW-1185">Reference proteome</keyword>
<dbReference type="GO" id="GO:0019646">
    <property type="term" value="P:aerobic electron transport chain"/>
    <property type="evidence" value="ECO:0007669"/>
    <property type="project" value="TreeGrafter"/>
</dbReference>
<dbReference type="Proteomes" id="UP000676951">
    <property type="component" value="Chromosome"/>
</dbReference>